<sequence>MIVITGTANLLDLCTWRLLYVHQTLGNQMQNKTRHFIKLPIVIGNNRIRGKAIGAMVYDEAGQDNLGKLRSILRDEARSAGVDPTAEWLTLAVKGLLSMYEEAHEAWVNAKNGCTGHVFEAGLPSGKAILMGDSRTLALLP</sequence>
<dbReference type="AlphaFoldDB" id="A0AAE4K6T9"/>
<reference evidence="1" key="1">
    <citation type="submission" date="2023-02" db="EMBL/GenBank/DDBJ databases">
        <title>Description of Herbaspirillum huttiense subsp. nephrolepsisexaltata and Herbaspirillum huttiense subsp. lycopersicon.</title>
        <authorList>
            <person name="Poudel M."/>
            <person name="Sharma A."/>
            <person name="Goss E."/>
            <person name="Tapia J.H."/>
            <person name="Harmon C.M."/>
            <person name="Jones J.B."/>
        </authorList>
    </citation>
    <scope>NUCLEOTIDE SEQUENCE</scope>
    <source>
        <strain evidence="1">NC40101</strain>
    </source>
</reference>
<name>A0AAE4K6T9_9BURK</name>
<proteinExistence type="predicted"/>
<gene>
    <name evidence="1" type="ORF">RJN63_12485</name>
</gene>
<evidence type="ECO:0000313" key="1">
    <source>
        <dbReference type="EMBL" id="MDT0337653.1"/>
    </source>
</evidence>
<protein>
    <submittedName>
        <fullName evidence="1">Uncharacterized protein</fullName>
    </submittedName>
</protein>
<dbReference type="EMBL" id="JAVRAA010000005">
    <property type="protein sequence ID" value="MDT0337653.1"/>
    <property type="molecule type" value="Genomic_DNA"/>
</dbReference>
<accession>A0AAE4K6T9</accession>
<comment type="caution">
    <text evidence="1">The sequence shown here is derived from an EMBL/GenBank/DDBJ whole genome shotgun (WGS) entry which is preliminary data.</text>
</comment>
<organism evidence="1">
    <name type="scientific">Herbaspirillum huttiense subsp. nephrolepidis</name>
    <dbReference type="NCBI Taxonomy" id="3075126"/>
    <lineage>
        <taxon>Bacteria</taxon>
        <taxon>Pseudomonadati</taxon>
        <taxon>Pseudomonadota</taxon>
        <taxon>Betaproteobacteria</taxon>
        <taxon>Burkholderiales</taxon>
        <taxon>Oxalobacteraceae</taxon>
        <taxon>Herbaspirillum</taxon>
    </lineage>
</organism>